<evidence type="ECO:0000313" key="2">
    <source>
        <dbReference type="EMBL" id="ONI36011.1"/>
    </source>
</evidence>
<feature type="region of interest" description="Disordered" evidence="1">
    <location>
        <begin position="46"/>
        <end position="84"/>
    </location>
</feature>
<keyword evidence="3" id="KW-1185">Reference proteome</keyword>
<dbReference type="Gramene" id="ONI36011">
    <property type="protein sequence ID" value="ONI36011"/>
    <property type="gene ID" value="PRUPE_1G564700"/>
</dbReference>
<dbReference type="PANTHER" id="PTHR35167">
    <property type="entry name" value="OS05G0216466 PROTEIN"/>
    <property type="match status" value="1"/>
</dbReference>
<evidence type="ECO:0000256" key="1">
    <source>
        <dbReference type="SAM" id="MobiDB-lite"/>
    </source>
</evidence>
<name>A0A251RJ05_PRUPE</name>
<proteinExistence type="predicted"/>
<protein>
    <submittedName>
        <fullName evidence="2">Uncharacterized protein</fullName>
    </submittedName>
</protein>
<organism evidence="2 3">
    <name type="scientific">Prunus persica</name>
    <name type="common">Peach</name>
    <name type="synonym">Amygdalus persica</name>
    <dbReference type="NCBI Taxonomy" id="3760"/>
    <lineage>
        <taxon>Eukaryota</taxon>
        <taxon>Viridiplantae</taxon>
        <taxon>Streptophyta</taxon>
        <taxon>Embryophyta</taxon>
        <taxon>Tracheophyta</taxon>
        <taxon>Spermatophyta</taxon>
        <taxon>Magnoliopsida</taxon>
        <taxon>eudicotyledons</taxon>
        <taxon>Gunneridae</taxon>
        <taxon>Pentapetalae</taxon>
        <taxon>rosids</taxon>
        <taxon>fabids</taxon>
        <taxon>Rosales</taxon>
        <taxon>Rosaceae</taxon>
        <taxon>Amygdaloideae</taxon>
        <taxon>Amygdaleae</taxon>
        <taxon>Prunus</taxon>
    </lineage>
</organism>
<dbReference type="PANTHER" id="PTHR35167:SF3">
    <property type="entry name" value="OS05G0216466 PROTEIN"/>
    <property type="match status" value="1"/>
</dbReference>
<dbReference type="Proteomes" id="UP000006882">
    <property type="component" value="Chromosome G1"/>
</dbReference>
<dbReference type="AlphaFoldDB" id="A0A251RJ05"/>
<accession>A0A251RJ05</accession>
<gene>
    <name evidence="2" type="ORF">PRUPE_1G564700</name>
</gene>
<evidence type="ECO:0000313" key="3">
    <source>
        <dbReference type="Proteomes" id="UP000006882"/>
    </source>
</evidence>
<dbReference type="EMBL" id="CM007651">
    <property type="protein sequence ID" value="ONI36011.1"/>
    <property type="molecule type" value="Genomic_DNA"/>
</dbReference>
<sequence>MATAAAGASPSCRSKSREKPLMIPNSINFFSELEVNAIELLVQLSGSSSGNGGSTEEESDVKSRAAPPTLFVEDEDENEVSFGPRKKGFRSISELYKLTEPVNLVIVAAKENKRKRKRSI</sequence>
<reference evidence="2 3" key="1">
    <citation type="journal article" date="2013" name="Nat. Genet.">
        <title>The high-quality draft genome of peach (Prunus persica) identifies unique patterns of genetic diversity, domestication and genome evolution.</title>
        <authorList>
            <consortium name="International Peach Genome Initiative"/>
            <person name="Verde I."/>
            <person name="Abbott A.G."/>
            <person name="Scalabrin S."/>
            <person name="Jung S."/>
            <person name="Shu S."/>
            <person name="Marroni F."/>
            <person name="Zhebentyayeva T."/>
            <person name="Dettori M.T."/>
            <person name="Grimwood J."/>
            <person name="Cattonaro F."/>
            <person name="Zuccolo A."/>
            <person name="Rossini L."/>
            <person name="Jenkins J."/>
            <person name="Vendramin E."/>
            <person name="Meisel L.A."/>
            <person name="Decroocq V."/>
            <person name="Sosinski B."/>
            <person name="Prochnik S."/>
            <person name="Mitros T."/>
            <person name="Policriti A."/>
            <person name="Cipriani G."/>
            <person name="Dondini L."/>
            <person name="Ficklin S."/>
            <person name="Goodstein D.M."/>
            <person name="Xuan P."/>
            <person name="Del Fabbro C."/>
            <person name="Aramini V."/>
            <person name="Copetti D."/>
            <person name="Gonzalez S."/>
            <person name="Horner D.S."/>
            <person name="Falchi R."/>
            <person name="Lucas S."/>
            <person name="Mica E."/>
            <person name="Maldonado J."/>
            <person name="Lazzari B."/>
            <person name="Bielenberg D."/>
            <person name="Pirona R."/>
            <person name="Miculan M."/>
            <person name="Barakat A."/>
            <person name="Testolin R."/>
            <person name="Stella A."/>
            <person name="Tartarini S."/>
            <person name="Tonutti P."/>
            <person name="Arus P."/>
            <person name="Orellana A."/>
            <person name="Wells C."/>
            <person name="Main D."/>
            <person name="Vizzotto G."/>
            <person name="Silva H."/>
            <person name="Salamini F."/>
            <person name="Schmutz J."/>
            <person name="Morgante M."/>
            <person name="Rokhsar D.S."/>
        </authorList>
    </citation>
    <scope>NUCLEOTIDE SEQUENCE [LARGE SCALE GENOMIC DNA]</scope>
    <source>
        <strain evidence="3">cv. Nemared</strain>
    </source>
</reference>